<sequence length="115" mass="12590">MMTENPSTAHCLPISCFTSERSFRVMNSFCDQLFVNCISFGGACDTSACNMAPAISCLCFKSFSSAYRGEAIISTDDETDERGVQLKSIRICCAKEPVLAHKGLNCMLTGFQMMN</sequence>
<dbReference type="EMBL" id="ABEU02000010">
    <property type="status" value="NOT_ANNOTATED_CDS"/>
    <property type="molecule type" value="Genomic_DNA"/>
</dbReference>
<protein>
    <submittedName>
        <fullName evidence="1">Uncharacterized protein</fullName>
    </submittedName>
</protein>
<reference evidence="1 2" key="1">
    <citation type="journal article" date="2008" name="Science">
        <title>The Physcomitrella genome reveals evolutionary insights into the conquest of land by plants.</title>
        <authorList>
            <person name="Rensing S."/>
            <person name="Lang D."/>
            <person name="Zimmer A."/>
            <person name="Terry A."/>
            <person name="Salamov A."/>
            <person name="Shapiro H."/>
            <person name="Nishiyama T."/>
            <person name="Perroud P.-F."/>
            <person name="Lindquist E."/>
            <person name="Kamisugi Y."/>
            <person name="Tanahashi T."/>
            <person name="Sakakibara K."/>
            <person name="Fujita T."/>
            <person name="Oishi K."/>
            <person name="Shin-I T."/>
            <person name="Kuroki Y."/>
            <person name="Toyoda A."/>
            <person name="Suzuki Y."/>
            <person name="Hashimoto A."/>
            <person name="Yamaguchi K."/>
            <person name="Sugano A."/>
            <person name="Kohara Y."/>
            <person name="Fujiyama A."/>
            <person name="Anterola A."/>
            <person name="Aoki S."/>
            <person name="Ashton N."/>
            <person name="Barbazuk W.B."/>
            <person name="Barker E."/>
            <person name="Bennetzen J."/>
            <person name="Bezanilla M."/>
            <person name="Blankenship R."/>
            <person name="Cho S.H."/>
            <person name="Dutcher S."/>
            <person name="Estelle M."/>
            <person name="Fawcett J.A."/>
            <person name="Gundlach H."/>
            <person name="Hanada K."/>
            <person name="Heyl A."/>
            <person name="Hicks K.A."/>
            <person name="Hugh J."/>
            <person name="Lohr M."/>
            <person name="Mayer K."/>
            <person name="Melkozernov A."/>
            <person name="Murata T."/>
            <person name="Nelson D."/>
            <person name="Pils B."/>
            <person name="Prigge M."/>
            <person name="Reiss B."/>
            <person name="Renner T."/>
            <person name="Rombauts S."/>
            <person name="Rushton P."/>
            <person name="Sanderfoot A."/>
            <person name="Schween G."/>
            <person name="Shiu S.-H."/>
            <person name="Stueber K."/>
            <person name="Theodoulou F.L."/>
            <person name="Tu H."/>
            <person name="Van de Peer Y."/>
            <person name="Verrier P.J."/>
            <person name="Waters E."/>
            <person name="Wood A."/>
            <person name="Yang L."/>
            <person name="Cove D."/>
            <person name="Cuming A."/>
            <person name="Hasebe M."/>
            <person name="Lucas S."/>
            <person name="Mishler D.B."/>
            <person name="Reski R."/>
            <person name="Grigoriev I."/>
            <person name="Quatrano R.S."/>
            <person name="Boore J.L."/>
        </authorList>
    </citation>
    <scope>NUCLEOTIDE SEQUENCE [LARGE SCALE GENOMIC DNA]</scope>
    <source>
        <strain evidence="1 2">cv. Gransden 2004</strain>
    </source>
</reference>
<dbReference type="EnsemblPlants" id="Pp3c10_8980V3.2">
    <property type="protein sequence ID" value="PAC:32900814.CDS.1"/>
    <property type="gene ID" value="Pp3c10_8980"/>
</dbReference>
<dbReference type="Gramene" id="Pp3c10_8980V3.3">
    <property type="protein sequence ID" value="PAC:32900815.CDS.1"/>
    <property type="gene ID" value="Pp3c10_8980"/>
</dbReference>
<keyword evidence="2" id="KW-1185">Reference proteome</keyword>
<dbReference type="AlphaFoldDB" id="A0A7I3YV10"/>
<evidence type="ECO:0000313" key="2">
    <source>
        <dbReference type="Proteomes" id="UP000006727"/>
    </source>
</evidence>
<dbReference type="Gramene" id="Pp3c10_8980V3.2">
    <property type="protein sequence ID" value="PAC:32900814.CDS.1"/>
    <property type="gene ID" value="Pp3c10_8980"/>
</dbReference>
<gene>
    <name evidence="1" type="primary">LOC112287821</name>
</gene>
<reference evidence="1" key="3">
    <citation type="submission" date="2020-12" db="UniProtKB">
        <authorList>
            <consortium name="EnsemblPlants"/>
        </authorList>
    </citation>
    <scope>IDENTIFICATION</scope>
</reference>
<evidence type="ECO:0000313" key="1">
    <source>
        <dbReference type="EnsemblPlants" id="PAC:32900815.CDS.1"/>
    </source>
</evidence>
<dbReference type="Proteomes" id="UP000006727">
    <property type="component" value="Chromosome 10"/>
</dbReference>
<proteinExistence type="predicted"/>
<name>A0A7I3YV10_PHYPA</name>
<dbReference type="EnsemblPlants" id="Pp3c10_8980V3.3">
    <property type="protein sequence ID" value="PAC:32900815.CDS.1"/>
    <property type="gene ID" value="Pp3c10_8980"/>
</dbReference>
<accession>A0A7I3YV10</accession>
<reference evidence="1 2" key="2">
    <citation type="journal article" date="2018" name="Plant J.">
        <title>The Physcomitrella patens chromosome-scale assembly reveals moss genome structure and evolution.</title>
        <authorList>
            <person name="Lang D."/>
            <person name="Ullrich K.K."/>
            <person name="Murat F."/>
            <person name="Fuchs J."/>
            <person name="Jenkins J."/>
            <person name="Haas F.B."/>
            <person name="Piednoel M."/>
            <person name="Gundlach H."/>
            <person name="Van Bel M."/>
            <person name="Meyberg R."/>
            <person name="Vives C."/>
            <person name="Morata J."/>
            <person name="Symeonidi A."/>
            <person name="Hiss M."/>
            <person name="Muchero W."/>
            <person name="Kamisugi Y."/>
            <person name="Saleh O."/>
            <person name="Blanc G."/>
            <person name="Decker E.L."/>
            <person name="van Gessel N."/>
            <person name="Grimwood J."/>
            <person name="Hayes R.D."/>
            <person name="Graham S.W."/>
            <person name="Gunter L.E."/>
            <person name="McDaniel S.F."/>
            <person name="Hoernstein S.N.W."/>
            <person name="Larsson A."/>
            <person name="Li F.W."/>
            <person name="Perroud P.F."/>
            <person name="Phillips J."/>
            <person name="Ranjan P."/>
            <person name="Rokshar D.S."/>
            <person name="Rothfels C.J."/>
            <person name="Schneider L."/>
            <person name="Shu S."/>
            <person name="Stevenson D.W."/>
            <person name="Thummler F."/>
            <person name="Tillich M."/>
            <person name="Villarreal Aguilar J.C."/>
            <person name="Widiez T."/>
            <person name="Wong G.K."/>
            <person name="Wymore A."/>
            <person name="Zhang Y."/>
            <person name="Zimmer A.D."/>
            <person name="Quatrano R.S."/>
            <person name="Mayer K.F.X."/>
            <person name="Goodstein D."/>
            <person name="Casacuberta J.M."/>
            <person name="Vandepoele K."/>
            <person name="Reski R."/>
            <person name="Cuming A.C."/>
            <person name="Tuskan G.A."/>
            <person name="Maumus F."/>
            <person name="Salse J."/>
            <person name="Schmutz J."/>
            <person name="Rensing S.A."/>
        </authorList>
    </citation>
    <scope>NUCLEOTIDE SEQUENCE [LARGE SCALE GENOMIC DNA]</scope>
    <source>
        <strain evidence="1 2">cv. Gransden 2004</strain>
    </source>
</reference>
<organism evidence="1 2">
    <name type="scientific">Physcomitrium patens</name>
    <name type="common">Spreading-leaved earth moss</name>
    <name type="synonym">Physcomitrella patens</name>
    <dbReference type="NCBI Taxonomy" id="3218"/>
    <lineage>
        <taxon>Eukaryota</taxon>
        <taxon>Viridiplantae</taxon>
        <taxon>Streptophyta</taxon>
        <taxon>Embryophyta</taxon>
        <taxon>Bryophyta</taxon>
        <taxon>Bryophytina</taxon>
        <taxon>Bryopsida</taxon>
        <taxon>Funariidae</taxon>
        <taxon>Funariales</taxon>
        <taxon>Funariaceae</taxon>
        <taxon>Physcomitrium</taxon>
    </lineage>
</organism>